<gene>
    <name evidence="2" type="ORF">IFM89_003105</name>
</gene>
<organism evidence="2 3">
    <name type="scientific">Coptis chinensis</name>
    <dbReference type="NCBI Taxonomy" id="261450"/>
    <lineage>
        <taxon>Eukaryota</taxon>
        <taxon>Viridiplantae</taxon>
        <taxon>Streptophyta</taxon>
        <taxon>Embryophyta</taxon>
        <taxon>Tracheophyta</taxon>
        <taxon>Spermatophyta</taxon>
        <taxon>Magnoliopsida</taxon>
        <taxon>Ranunculales</taxon>
        <taxon>Ranunculaceae</taxon>
        <taxon>Coptidoideae</taxon>
        <taxon>Coptis</taxon>
    </lineage>
</organism>
<feature type="transmembrane region" description="Helical" evidence="1">
    <location>
        <begin position="250"/>
        <end position="272"/>
    </location>
</feature>
<evidence type="ECO:0000313" key="2">
    <source>
        <dbReference type="EMBL" id="KAF9623489.1"/>
    </source>
</evidence>
<feature type="transmembrane region" description="Helical" evidence="1">
    <location>
        <begin position="27"/>
        <end position="45"/>
    </location>
</feature>
<feature type="transmembrane region" description="Helical" evidence="1">
    <location>
        <begin position="167"/>
        <end position="196"/>
    </location>
</feature>
<dbReference type="PANTHER" id="PTHR33133">
    <property type="entry name" value="OS08G0107100 PROTEIN-RELATED"/>
    <property type="match status" value="1"/>
</dbReference>
<evidence type="ECO:0000256" key="1">
    <source>
        <dbReference type="SAM" id="Phobius"/>
    </source>
</evidence>
<keyword evidence="1" id="KW-0472">Membrane</keyword>
<dbReference type="Proteomes" id="UP000631114">
    <property type="component" value="Unassembled WGS sequence"/>
</dbReference>
<dbReference type="PANTHER" id="PTHR33133:SF7">
    <property type="entry name" value="F26K24.10 PROTEIN-RELATED"/>
    <property type="match status" value="1"/>
</dbReference>
<reference evidence="2 3" key="1">
    <citation type="submission" date="2020-10" db="EMBL/GenBank/DDBJ databases">
        <title>The Coptis chinensis genome and diversification of protoberbering-type alkaloids.</title>
        <authorList>
            <person name="Wang B."/>
            <person name="Shu S."/>
            <person name="Song C."/>
            <person name="Liu Y."/>
        </authorList>
    </citation>
    <scope>NUCLEOTIDE SEQUENCE [LARGE SCALE GENOMIC DNA]</scope>
    <source>
        <strain evidence="2">HL-2020</strain>
        <tissue evidence="2">Leaf</tissue>
    </source>
</reference>
<feature type="transmembrane region" description="Helical" evidence="1">
    <location>
        <begin position="217"/>
        <end position="238"/>
    </location>
</feature>
<keyword evidence="1" id="KW-1133">Transmembrane helix</keyword>
<feature type="transmembrane region" description="Helical" evidence="1">
    <location>
        <begin position="80"/>
        <end position="105"/>
    </location>
</feature>
<keyword evidence="1" id="KW-0812">Transmembrane</keyword>
<protein>
    <recommendedName>
        <fullName evidence="4">Transmembrane protein</fullName>
    </recommendedName>
</protein>
<dbReference type="AlphaFoldDB" id="A0A835IU72"/>
<dbReference type="OrthoDB" id="1934322at2759"/>
<evidence type="ECO:0000313" key="3">
    <source>
        <dbReference type="Proteomes" id="UP000631114"/>
    </source>
</evidence>
<sequence length="319" mass="35712">MATENLSSFCSILKESRKLISSHSRHFLALSVLFLLPLSFSLIAFPTLQSTITNPVTTKPQTLLRYNLHTLQRFPAFFSLLYTFILILFTLSASASITFSVYHAFYARPVKLVSALASLSNSFFRLFATFFCGQVMVFAALIVLGLVCFGVVRGFEYLGYEIADFKVGYVIGVGLLGFVFFCLQVNWVLAPVIVVVESSWGLEPLRRSAYLVKEMRWVVVCMLLYFGGIGWLFVWGSWQSSVGEGVLRGVMFVVQTVLVSAALTMMMLHCVAANTVLYMYCKALHGELAGEIAEEFAREYVTLPFDDEKVPHLVSFVHP</sequence>
<feature type="transmembrane region" description="Helical" evidence="1">
    <location>
        <begin position="126"/>
        <end position="155"/>
    </location>
</feature>
<proteinExistence type="predicted"/>
<accession>A0A835IU72</accession>
<dbReference type="EMBL" id="JADFTS010000001">
    <property type="protein sequence ID" value="KAF9623489.1"/>
    <property type="molecule type" value="Genomic_DNA"/>
</dbReference>
<keyword evidence="3" id="KW-1185">Reference proteome</keyword>
<name>A0A835IU72_9MAGN</name>
<comment type="caution">
    <text evidence="2">The sequence shown here is derived from an EMBL/GenBank/DDBJ whole genome shotgun (WGS) entry which is preliminary data.</text>
</comment>
<evidence type="ECO:0008006" key="4">
    <source>
        <dbReference type="Google" id="ProtNLM"/>
    </source>
</evidence>